<gene>
    <name evidence="2" type="ORF">EYF80_035173</name>
</gene>
<dbReference type="Proteomes" id="UP000314294">
    <property type="component" value="Unassembled WGS sequence"/>
</dbReference>
<organism evidence="2 3">
    <name type="scientific">Liparis tanakae</name>
    <name type="common">Tanaka's snailfish</name>
    <dbReference type="NCBI Taxonomy" id="230148"/>
    <lineage>
        <taxon>Eukaryota</taxon>
        <taxon>Metazoa</taxon>
        <taxon>Chordata</taxon>
        <taxon>Craniata</taxon>
        <taxon>Vertebrata</taxon>
        <taxon>Euteleostomi</taxon>
        <taxon>Actinopterygii</taxon>
        <taxon>Neopterygii</taxon>
        <taxon>Teleostei</taxon>
        <taxon>Neoteleostei</taxon>
        <taxon>Acanthomorphata</taxon>
        <taxon>Eupercaria</taxon>
        <taxon>Perciformes</taxon>
        <taxon>Cottioidei</taxon>
        <taxon>Cottales</taxon>
        <taxon>Liparidae</taxon>
        <taxon>Liparis</taxon>
    </lineage>
</organism>
<name>A0A4Z2GMZ7_9TELE</name>
<evidence type="ECO:0000256" key="1">
    <source>
        <dbReference type="SAM" id="MobiDB-lite"/>
    </source>
</evidence>
<dbReference type="EMBL" id="SRLO01000479">
    <property type="protein sequence ID" value="TNN54611.1"/>
    <property type="molecule type" value="Genomic_DNA"/>
</dbReference>
<feature type="region of interest" description="Disordered" evidence="1">
    <location>
        <begin position="29"/>
        <end position="73"/>
    </location>
</feature>
<evidence type="ECO:0000313" key="3">
    <source>
        <dbReference type="Proteomes" id="UP000314294"/>
    </source>
</evidence>
<reference evidence="2 3" key="1">
    <citation type="submission" date="2019-03" db="EMBL/GenBank/DDBJ databases">
        <title>First draft genome of Liparis tanakae, snailfish: a comprehensive survey of snailfish specific genes.</title>
        <authorList>
            <person name="Kim W."/>
            <person name="Song I."/>
            <person name="Jeong J.-H."/>
            <person name="Kim D."/>
            <person name="Kim S."/>
            <person name="Ryu S."/>
            <person name="Song J.Y."/>
            <person name="Lee S.K."/>
        </authorList>
    </citation>
    <scope>NUCLEOTIDE SEQUENCE [LARGE SCALE GENOMIC DNA]</scope>
    <source>
        <tissue evidence="2">Muscle</tissue>
    </source>
</reference>
<feature type="compositionally biased region" description="Basic and acidic residues" evidence="1">
    <location>
        <begin position="63"/>
        <end position="73"/>
    </location>
</feature>
<sequence>MSVQRHSFLEVTKQGRCSHKKKLRRLNIHGVNHREDKPLKEGMSGNTALSGGEAETASHRLLGRKEPEEEITAREAGRRLRLFRPLVPSR</sequence>
<evidence type="ECO:0000313" key="2">
    <source>
        <dbReference type="EMBL" id="TNN54611.1"/>
    </source>
</evidence>
<dbReference type="AlphaFoldDB" id="A0A4Z2GMZ7"/>
<keyword evidence="3" id="KW-1185">Reference proteome</keyword>
<comment type="caution">
    <text evidence="2">The sequence shown here is derived from an EMBL/GenBank/DDBJ whole genome shotgun (WGS) entry which is preliminary data.</text>
</comment>
<protein>
    <submittedName>
        <fullName evidence="2">Uncharacterized protein</fullName>
    </submittedName>
</protein>
<proteinExistence type="predicted"/>
<accession>A0A4Z2GMZ7</accession>